<reference evidence="2 3" key="1">
    <citation type="submission" date="2019-04" db="EMBL/GenBank/DDBJ databases">
        <title>Genome of a novel bacterium Candidatus Jettenia ecosi reconstructed from metagenome of an anammox bioreactor.</title>
        <authorList>
            <person name="Mardanov A.V."/>
            <person name="Beletsky A.V."/>
            <person name="Ravin N.V."/>
            <person name="Botchkova E.A."/>
            <person name="Litti Y.V."/>
            <person name="Nozhevnikova A.N."/>
        </authorList>
    </citation>
    <scope>NUCLEOTIDE SEQUENCE [LARGE SCALE GENOMIC DNA]</scope>
    <source>
        <strain evidence="2">J2</strain>
    </source>
</reference>
<evidence type="ECO:0000313" key="2">
    <source>
        <dbReference type="EMBL" id="TLD42672.1"/>
    </source>
</evidence>
<proteinExistence type="predicted"/>
<dbReference type="PANTHER" id="PTHR37694">
    <property type="entry name" value="SLR8022 PROTEIN"/>
    <property type="match status" value="1"/>
</dbReference>
<dbReference type="InterPro" id="IPR011051">
    <property type="entry name" value="RmlC_Cupin_sf"/>
</dbReference>
<sequence length="76" mass="8404">MSREITNKKTGTVTVFAFDEGQGLSEHTAPFDALVYLLEGEVEIVISGRHLRLKEGEIVIMPANQPHALKAIKNSR</sequence>
<name>A0A533QDC0_9BACT</name>
<protein>
    <recommendedName>
        <fullName evidence="1">Cupin type-2 domain-containing protein</fullName>
    </recommendedName>
</protein>
<evidence type="ECO:0000313" key="3">
    <source>
        <dbReference type="Proteomes" id="UP000319783"/>
    </source>
</evidence>
<organism evidence="2 3">
    <name type="scientific">Candidatus Jettenia ecosi</name>
    <dbReference type="NCBI Taxonomy" id="2494326"/>
    <lineage>
        <taxon>Bacteria</taxon>
        <taxon>Pseudomonadati</taxon>
        <taxon>Planctomycetota</taxon>
        <taxon>Candidatus Brocadiia</taxon>
        <taxon>Candidatus Brocadiales</taxon>
        <taxon>Candidatus Brocadiaceae</taxon>
        <taxon>Candidatus Jettenia</taxon>
    </lineage>
</organism>
<dbReference type="InterPro" id="IPR013096">
    <property type="entry name" value="Cupin_2"/>
</dbReference>
<dbReference type="Gene3D" id="2.60.120.10">
    <property type="entry name" value="Jelly Rolls"/>
    <property type="match status" value="1"/>
</dbReference>
<dbReference type="PANTHER" id="PTHR37694:SF1">
    <property type="entry name" value="SLR8022 PROTEIN"/>
    <property type="match status" value="1"/>
</dbReference>
<comment type="caution">
    <text evidence="2">The sequence shown here is derived from an EMBL/GenBank/DDBJ whole genome shotgun (WGS) entry which is preliminary data.</text>
</comment>
<gene>
    <name evidence="2" type="ORF">JETT_1015</name>
</gene>
<evidence type="ECO:0000259" key="1">
    <source>
        <dbReference type="Pfam" id="PF07883"/>
    </source>
</evidence>
<dbReference type="SUPFAM" id="SSF51182">
    <property type="entry name" value="RmlC-like cupins"/>
    <property type="match status" value="1"/>
</dbReference>
<accession>A0A533QDC0</accession>
<dbReference type="AlphaFoldDB" id="A0A533QDC0"/>
<dbReference type="CDD" id="cd02230">
    <property type="entry name" value="cupin_HP0902-like"/>
    <property type="match status" value="1"/>
</dbReference>
<dbReference type="Proteomes" id="UP000319783">
    <property type="component" value="Unassembled WGS sequence"/>
</dbReference>
<feature type="domain" description="Cupin type-2" evidence="1">
    <location>
        <begin position="16"/>
        <end position="72"/>
    </location>
</feature>
<dbReference type="InterPro" id="IPR014710">
    <property type="entry name" value="RmlC-like_jellyroll"/>
</dbReference>
<dbReference type="EMBL" id="SULG01000015">
    <property type="protein sequence ID" value="TLD42672.1"/>
    <property type="molecule type" value="Genomic_DNA"/>
</dbReference>
<dbReference type="Pfam" id="PF07883">
    <property type="entry name" value="Cupin_2"/>
    <property type="match status" value="1"/>
</dbReference>